<dbReference type="EMBL" id="FWXV01000002">
    <property type="protein sequence ID" value="SMC98602.1"/>
    <property type="molecule type" value="Genomic_DNA"/>
</dbReference>
<reference evidence="1 2" key="1">
    <citation type="submission" date="2017-04" db="EMBL/GenBank/DDBJ databases">
        <authorList>
            <person name="Afonso C.L."/>
            <person name="Miller P.J."/>
            <person name="Scott M.A."/>
            <person name="Spackman E."/>
            <person name="Goraichik I."/>
            <person name="Dimitrov K.M."/>
            <person name="Suarez D.L."/>
            <person name="Swayne D.E."/>
        </authorList>
    </citation>
    <scope>NUCLEOTIDE SEQUENCE [LARGE SCALE GENOMIC DNA]</scope>
    <source>
        <strain evidence="1 2">DSM 43828</strain>
    </source>
</reference>
<keyword evidence="2" id="KW-1185">Reference proteome</keyword>
<organism evidence="1 2">
    <name type="scientific">Kibdelosporangium aridum</name>
    <dbReference type="NCBI Taxonomy" id="2030"/>
    <lineage>
        <taxon>Bacteria</taxon>
        <taxon>Bacillati</taxon>
        <taxon>Actinomycetota</taxon>
        <taxon>Actinomycetes</taxon>
        <taxon>Pseudonocardiales</taxon>
        <taxon>Pseudonocardiaceae</taxon>
        <taxon>Kibdelosporangium</taxon>
    </lineage>
</organism>
<sequence>MAAMGSDNEAAGASAAVESIGVQATTDGSFMEVNLQGQLVRWTRSGNSFTSQVRGSGWGQTHAITSLDENTFLEIKPDYRLSKWTWNGITYIEAVVGQGWNNARLITGITSNRFIEINMQAELVLWEFGAGNQLTPSVIGSQWGATRLIAGKGNINFMEVKGDGGLADWYDFGWGQGVQQVFHDGMDLSDVRLIAGIDLDRFLVIDTPAGDLFEYTLDPELGYVKVQRGNGWNNARLIG</sequence>
<gene>
    <name evidence="1" type="ORF">SAMN05661093_03557</name>
</gene>
<proteinExistence type="predicted"/>
<name>A0A1W2DNF6_KIBAR</name>
<evidence type="ECO:0000313" key="1">
    <source>
        <dbReference type="EMBL" id="SMC98602.1"/>
    </source>
</evidence>
<evidence type="ECO:0000313" key="2">
    <source>
        <dbReference type="Proteomes" id="UP000192674"/>
    </source>
</evidence>
<accession>A0A1W2DNF6</accession>
<dbReference type="Proteomes" id="UP000192674">
    <property type="component" value="Unassembled WGS sequence"/>
</dbReference>
<dbReference type="AlphaFoldDB" id="A0A1W2DNF6"/>
<protein>
    <submittedName>
        <fullName evidence="1">Uncharacterized protein</fullName>
    </submittedName>
</protein>